<protein>
    <submittedName>
        <fullName evidence="1">Photosystem II CP47 reaction center protein</fullName>
    </submittedName>
</protein>
<dbReference type="AlphaFoldDB" id="A0A2P2MMP5"/>
<proteinExistence type="predicted"/>
<name>A0A2P2MMP5_RHIMU</name>
<accession>A0A2P2MMP5</accession>
<sequence length="20" mass="2402">MGFWYASDIELTKLPCKREN</sequence>
<dbReference type="EMBL" id="GGEC01050986">
    <property type="protein sequence ID" value="MBX31470.1"/>
    <property type="molecule type" value="Transcribed_RNA"/>
</dbReference>
<organism evidence="1">
    <name type="scientific">Rhizophora mucronata</name>
    <name type="common">Asiatic mangrove</name>
    <dbReference type="NCBI Taxonomy" id="61149"/>
    <lineage>
        <taxon>Eukaryota</taxon>
        <taxon>Viridiplantae</taxon>
        <taxon>Streptophyta</taxon>
        <taxon>Embryophyta</taxon>
        <taxon>Tracheophyta</taxon>
        <taxon>Spermatophyta</taxon>
        <taxon>Magnoliopsida</taxon>
        <taxon>eudicotyledons</taxon>
        <taxon>Gunneridae</taxon>
        <taxon>Pentapetalae</taxon>
        <taxon>rosids</taxon>
        <taxon>fabids</taxon>
        <taxon>Malpighiales</taxon>
        <taxon>Rhizophoraceae</taxon>
        <taxon>Rhizophora</taxon>
    </lineage>
</organism>
<reference evidence="1" key="1">
    <citation type="submission" date="2018-02" db="EMBL/GenBank/DDBJ databases">
        <title>Rhizophora mucronata_Transcriptome.</title>
        <authorList>
            <person name="Meera S.P."/>
            <person name="Sreeshan A."/>
            <person name="Augustine A."/>
        </authorList>
    </citation>
    <scope>NUCLEOTIDE SEQUENCE</scope>
    <source>
        <tissue evidence="1">Leaf</tissue>
    </source>
</reference>
<evidence type="ECO:0000313" key="1">
    <source>
        <dbReference type="EMBL" id="MBX31470.1"/>
    </source>
</evidence>